<sequence length="74" mass="8880">MNKIILQNIIMYFCFIYLKIQADVLFYCSSNSFASEKHVKYVFLHSFFLKQVLYNNNELEETDKVDMIKIINQS</sequence>
<accession>A0A3M7SG53</accession>
<gene>
    <name evidence="1" type="ORF">BpHYR1_045515</name>
</gene>
<reference evidence="1 2" key="1">
    <citation type="journal article" date="2018" name="Sci. Rep.">
        <title>Genomic signatures of local adaptation to the degree of environmental predictability in rotifers.</title>
        <authorList>
            <person name="Franch-Gras L."/>
            <person name="Hahn C."/>
            <person name="Garcia-Roger E.M."/>
            <person name="Carmona M.J."/>
            <person name="Serra M."/>
            <person name="Gomez A."/>
        </authorList>
    </citation>
    <scope>NUCLEOTIDE SEQUENCE [LARGE SCALE GENOMIC DNA]</scope>
    <source>
        <strain evidence="1">HYR1</strain>
    </source>
</reference>
<proteinExistence type="predicted"/>
<name>A0A3M7SG53_BRAPC</name>
<keyword evidence="2" id="KW-1185">Reference proteome</keyword>
<protein>
    <submittedName>
        <fullName evidence="1">Uncharacterized protein</fullName>
    </submittedName>
</protein>
<dbReference type="EMBL" id="REGN01001418">
    <property type="protein sequence ID" value="RNA34773.1"/>
    <property type="molecule type" value="Genomic_DNA"/>
</dbReference>
<dbReference type="AlphaFoldDB" id="A0A3M7SG53"/>
<evidence type="ECO:0000313" key="1">
    <source>
        <dbReference type="EMBL" id="RNA34773.1"/>
    </source>
</evidence>
<organism evidence="1 2">
    <name type="scientific">Brachionus plicatilis</name>
    <name type="common">Marine rotifer</name>
    <name type="synonym">Brachionus muelleri</name>
    <dbReference type="NCBI Taxonomy" id="10195"/>
    <lineage>
        <taxon>Eukaryota</taxon>
        <taxon>Metazoa</taxon>
        <taxon>Spiralia</taxon>
        <taxon>Gnathifera</taxon>
        <taxon>Rotifera</taxon>
        <taxon>Eurotatoria</taxon>
        <taxon>Monogononta</taxon>
        <taxon>Pseudotrocha</taxon>
        <taxon>Ploima</taxon>
        <taxon>Brachionidae</taxon>
        <taxon>Brachionus</taxon>
    </lineage>
</organism>
<dbReference type="Proteomes" id="UP000276133">
    <property type="component" value="Unassembled WGS sequence"/>
</dbReference>
<evidence type="ECO:0000313" key="2">
    <source>
        <dbReference type="Proteomes" id="UP000276133"/>
    </source>
</evidence>
<comment type="caution">
    <text evidence="1">The sequence shown here is derived from an EMBL/GenBank/DDBJ whole genome shotgun (WGS) entry which is preliminary data.</text>
</comment>